<evidence type="ECO:0000313" key="2">
    <source>
        <dbReference type="Ensembl" id="ENSATEP00000009967.2"/>
    </source>
</evidence>
<proteinExistence type="predicted"/>
<feature type="domain" description="Pyrin" evidence="1">
    <location>
        <begin position="8"/>
        <end position="90"/>
    </location>
</feature>
<organism evidence="2 3">
    <name type="scientific">Anabas testudineus</name>
    <name type="common">Climbing perch</name>
    <name type="synonym">Anthias testudineus</name>
    <dbReference type="NCBI Taxonomy" id="64144"/>
    <lineage>
        <taxon>Eukaryota</taxon>
        <taxon>Metazoa</taxon>
        <taxon>Chordata</taxon>
        <taxon>Craniata</taxon>
        <taxon>Vertebrata</taxon>
        <taxon>Euteleostomi</taxon>
        <taxon>Actinopterygii</taxon>
        <taxon>Neopterygii</taxon>
        <taxon>Teleostei</taxon>
        <taxon>Neoteleostei</taxon>
        <taxon>Acanthomorphata</taxon>
        <taxon>Anabantaria</taxon>
        <taxon>Anabantiformes</taxon>
        <taxon>Anabantoidei</taxon>
        <taxon>Anabantidae</taxon>
        <taxon>Anabas</taxon>
    </lineage>
</organism>
<sequence length="111" mass="13250">VIYTVQDILKMLEQLKDEELKEFKWHLKNSDIGEHLPCIPSSRLEKTDMWDLVDLMLQTYNQQSVEVTKRVFKKIKRNDLVQMLLNKTTEVVKSLNMIKYHCVLISQQRNT</sequence>
<reference evidence="2" key="1">
    <citation type="submission" date="2021-04" db="EMBL/GenBank/DDBJ databases">
        <authorList>
            <consortium name="Wellcome Sanger Institute Data Sharing"/>
        </authorList>
    </citation>
    <scope>NUCLEOTIDE SEQUENCE [LARGE SCALE GENOMIC DNA]</scope>
</reference>
<dbReference type="PROSITE" id="PS50824">
    <property type="entry name" value="DAPIN"/>
    <property type="match status" value="1"/>
</dbReference>
<dbReference type="Pfam" id="PF02758">
    <property type="entry name" value="PYRIN"/>
    <property type="match status" value="1"/>
</dbReference>
<dbReference type="GeneTree" id="ENSGT00940000177379"/>
<dbReference type="SUPFAM" id="SSF47986">
    <property type="entry name" value="DEATH domain"/>
    <property type="match status" value="1"/>
</dbReference>
<reference evidence="2" key="2">
    <citation type="submission" date="2025-08" db="UniProtKB">
        <authorList>
            <consortium name="Ensembl"/>
        </authorList>
    </citation>
    <scope>IDENTIFICATION</scope>
</reference>
<evidence type="ECO:0000313" key="3">
    <source>
        <dbReference type="Proteomes" id="UP000265040"/>
    </source>
</evidence>
<dbReference type="Gene3D" id="1.10.533.10">
    <property type="entry name" value="Death Domain, Fas"/>
    <property type="match status" value="1"/>
</dbReference>
<dbReference type="OrthoDB" id="10058437at2759"/>
<dbReference type="InterPro" id="IPR004020">
    <property type="entry name" value="DAPIN"/>
</dbReference>
<dbReference type="Ensembl" id="ENSATET00000010143.2">
    <property type="protein sequence ID" value="ENSATEP00000009967.2"/>
    <property type="gene ID" value="ENSATEG00000007009.2"/>
</dbReference>
<dbReference type="STRING" id="64144.ENSATEP00000009967"/>
<dbReference type="FunCoup" id="A0A3Q1HM53">
    <property type="interactions" value="13"/>
</dbReference>
<accession>A0A3Q1HM53</accession>
<keyword evidence="3" id="KW-1185">Reference proteome</keyword>
<dbReference type="InterPro" id="IPR011029">
    <property type="entry name" value="DEATH-like_dom_sf"/>
</dbReference>
<dbReference type="AlphaFoldDB" id="A0A3Q1HM53"/>
<dbReference type="SMART" id="SM01289">
    <property type="entry name" value="PYRIN"/>
    <property type="match status" value="1"/>
</dbReference>
<dbReference type="InParanoid" id="A0A3Q1HM53"/>
<evidence type="ECO:0000259" key="1">
    <source>
        <dbReference type="PROSITE" id="PS50824"/>
    </source>
</evidence>
<dbReference type="Proteomes" id="UP000265040">
    <property type="component" value="Chromosome 16"/>
</dbReference>
<reference evidence="2" key="3">
    <citation type="submission" date="2025-09" db="UniProtKB">
        <authorList>
            <consortium name="Ensembl"/>
        </authorList>
    </citation>
    <scope>IDENTIFICATION</scope>
</reference>
<name>A0A3Q1HM53_ANATE</name>
<protein>
    <recommendedName>
        <fullName evidence="1">Pyrin domain-containing protein</fullName>
    </recommendedName>
</protein>